<dbReference type="EMBL" id="CCAZ020000002">
    <property type="protein sequence ID" value="CEG09490.1"/>
    <property type="molecule type" value="Genomic_DNA"/>
</dbReference>
<dbReference type="RefSeq" id="WP_082157051.1">
    <property type="nucleotide sequence ID" value="NZ_CCAZ020000002.1"/>
</dbReference>
<dbReference type="STRING" id="1035.BN961_02916"/>
<keyword evidence="2" id="KW-1185">Reference proteome</keyword>
<sequence length="117" mass="13091">MIDQEVLTQDLLAVLRWHIGNPGRTDGPEIPYAGLRVWGLFLKLNEQRGAGFGPCPITYADMLAFARISGEAIRPWEAEIIRALDREFLSVMNKTEKNEVSSRPMSPALFDAVFSQA</sequence>
<dbReference type="Pfam" id="PF23812">
    <property type="entry name" value="Phage_TAC_18"/>
    <property type="match status" value="1"/>
</dbReference>
<organism evidence="1 2">
    <name type="scientific">Afipia felis</name>
    <name type="common">Cat scratch disease bacillus</name>
    <dbReference type="NCBI Taxonomy" id="1035"/>
    <lineage>
        <taxon>Bacteria</taxon>
        <taxon>Pseudomonadati</taxon>
        <taxon>Pseudomonadota</taxon>
        <taxon>Alphaproteobacteria</taxon>
        <taxon>Hyphomicrobiales</taxon>
        <taxon>Nitrobacteraceae</taxon>
        <taxon>Afipia</taxon>
    </lineage>
</organism>
<evidence type="ECO:0000313" key="1">
    <source>
        <dbReference type="EMBL" id="CEG09490.1"/>
    </source>
</evidence>
<reference evidence="1 2" key="1">
    <citation type="journal article" date="2014" name="Genome Announc.">
        <title>Genome Sequence of Afipia felis Strain 76713, Isolated in Hospital Water Using an Amoeba Co-Culture Procedure.</title>
        <authorList>
            <person name="Benamar S."/>
            <person name="La Scola B."/>
            <person name="Croce O."/>
        </authorList>
    </citation>
    <scope>NUCLEOTIDE SEQUENCE [LARGE SCALE GENOMIC DNA]</scope>
    <source>
        <strain evidence="1 2">76713</strain>
    </source>
</reference>
<dbReference type="OrthoDB" id="8245269at2"/>
<gene>
    <name evidence="1" type="ORF">BN961_02916</name>
</gene>
<dbReference type="Proteomes" id="UP000035762">
    <property type="component" value="Unassembled WGS sequence"/>
</dbReference>
<proteinExistence type="predicted"/>
<dbReference type="InterPro" id="IPR056919">
    <property type="entry name" value="Phage_TAC_18"/>
</dbReference>
<comment type="caution">
    <text evidence="1">The sequence shown here is derived from an EMBL/GenBank/DDBJ whole genome shotgun (WGS) entry which is preliminary data.</text>
</comment>
<dbReference type="AlphaFoldDB" id="A0A090MQ27"/>
<accession>A0A090MQ27</accession>
<name>A0A090MQ27_AFIFE</name>
<evidence type="ECO:0000313" key="2">
    <source>
        <dbReference type="Proteomes" id="UP000035762"/>
    </source>
</evidence>
<protein>
    <submittedName>
        <fullName evidence="1">Uncharacterized protein</fullName>
    </submittedName>
</protein>